<sequence>MEFIESRVDRSWAIAGTPFAEGLLRSVAAGTRSVPAANLRKAA</sequence>
<dbReference type="AlphaFoldDB" id="I7Z798"/>
<dbReference type="Proteomes" id="UP000003704">
    <property type="component" value="Unassembled WGS sequence"/>
</dbReference>
<dbReference type="EMBL" id="AKGD01000004">
    <property type="protein sequence ID" value="EIT67669.1"/>
    <property type="molecule type" value="Genomic_DNA"/>
</dbReference>
<organism evidence="1 2">
    <name type="scientific">Hydrocarboniphaga effusa AP103</name>
    <dbReference type="NCBI Taxonomy" id="1172194"/>
    <lineage>
        <taxon>Bacteria</taxon>
        <taxon>Pseudomonadati</taxon>
        <taxon>Pseudomonadota</taxon>
        <taxon>Gammaproteobacteria</taxon>
        <taxon>Nevskiales</taxon>
        <taxon>Nevskiaceae</taxon>
        <taxon>Hydrocarboniphaga</taxon>
    </lineage>
</organism>
<dbReference type="STRING" id="1172194.WQQ_41040"/>
<evidence type="ECO:0000313" key="1">
    <source>
        <dbReference type="EMBL" id="EIT67669.1"/>
    </source>
</evidence>
<protein>
    <submittedName>
        <fullName evidence="1">Uncharacterized protein</fullName>
    </submittedName>
</protein>
<keyword evidence="2" id="KW-1185">Reference proteome</keyword>
<accession>I7Z798</accession>
<comment type="caution">
    <text evidence="1">The sequence shown here is derived from an EMBL/GenBank/DDBJ whole genome shotgun (WGS) entry which is preliminary data.</text>
</comment>
<name>I7Z798_9GAMM</name>
<reference evidence="1 2" key="1">
    <citation type="journal article" date="2012" name="J. Bacteriol.">
        <title>Genome Sequence of n-Alkane-Degrading Hydrocarboniphaga effusa Strain AP103T (ATCC BAA-332T).</title>
        <authorList>
            <person name="Chang H.K."/>
            <person name="Zylstra G.J."/>
            <person name="Chae J.C."/>
        </authorList>
    </citation>
    <scope>NUCLEOTIDE SEQUENCE [LARGE SCALE GENOMIC DNA]</scope>
    <source>
        <strain evidence="1 2">AP103</strain>
    </source>
</reference>
<proteinExistence type="predicted"/>
<evidence type="ECO:0000313" key="2">
    <source>
        <dbReference type="Proteomes" id="UP000003704"/>
    </source>
</evidence>
<gene>
    <name evidence="1" type="ORF">WQQ_41040</name>
</gene>